<dbReference type="SMART" id="SM00028">
    <property type="entry name" value="TPR"/>
    <property type="match status" value="4"/>
</dbReference>
<dbReference type="InterPro" id="IPR011990">
    <property type="entry name" value="TPR-like_helical_dom_sf"/>
</dbReference>
<feature type="non-terminal residue" evidence="3">
    <location>
        <position position="712"/>
    </location>
</feature>
<evidence type="ECO:0000256" key="2">
    <source>
        <dbReference type="ARBA" id="ARBA00031845"/>
    </source>
</evidence>
<dbReference type="Gene3D" id="1.25.40.10">
    <property type="entry name" value="Tetratricopeptide repeat domain"/>
    <property type="match status" value="2"/>
</dbReference>
<dbReference type="PANTHER" id="PTHR47083:SF1">
    <property type="entry name" value="TESTIS-EXPRESSED PROTEIN 11"/>
    <property type="match status" value="1"/>
</dbReference>
<organism evidence="3 4">
    <name type="scientific">Elysia chlorotica</name>
    <name type="common">Eastern emerald elysia</name>
    <name type="synonym">Sea slug</name>
    <dbReference type="NCBI Taxonomy" id="188477"/>
    <lineage>
        <taxon>Eukaryota</taxon>
        <taxon>Metazoa</taxon>
        <taxon>Spiralia</taxon>
        <taxon>Lophotrochozoa</taxon>
        <taxon>Mollusca</taxon>
        <taxon>Gastropoda</taxon>
        <taxon>Heterobranchia</taxon>
        <taxon>Euthyneura</taxon>
        <taxon>Panpulmonata</taxon>
        <taxon>Sacoglossa</taxon>
        <taxon>Placobranchoidea</taxon>
        <taxon>Plakobranchidae</taxon>
        <taxon>Elysia</taxon>
    </lineage>
</organism>
<accession>A0A433UAB3</accession>
<dbReference type="InterPro" id="IPR019734">
    <property type="entry name" value="TPR_rpt"/>
</dbReference>
<dbReference type="EMBL" id="RQTK01000026">
    <property type="protein sequence ID" value="RUS90716.1"/>
    <property type="molecule type" value="Genomic_DNA"/>
</dbReference>
<dbReference type="OrthoDB" id="65716at2759"/>
<dbReference type="GO" id="GO:0007060">
    <property type="term" value="P:male meiosis chromosome segregation"/>
    <property type="evidence" value="ECO:0007669"/>
    <property type="project" value="TreeGrafter"/>
</dbReference>
<dbReference type="AlphaFoldDB" id="A0A433UAB3"/>
<comment type="caution">
    <text evidence="3">The sequence shown here is derived from an EMBL/GenBank/DDBJ whole genome shotgun (WGS) entry which is preliminary data.</text>
</comment>
<reference evidence="3 4" key="1">
    <citation type="submission" date="2019-01" db="EMBL/GenBank/DDBJ databases">
        <title>A draft genome assembly of the solar-powered sea slug Elysia chlorotica.</title>
        <authorList>
            <person name="Cai H."/>
            <person name="Li Q."/>
            <person name="Fang X."/>
            <person name="Li J."/>
            <person name="Curtis N.E."/>
            <person name="Altenburger A."/>
            <person name="Shibata T."/>
            <person name="Feng M."/>
            <person name="Maeda T."/>
            <person name="Schwartz J.A."/>
            <person name="Shigenobu S."/>
            <person name="Lundholm N."/>
            <person name="Nishiyama T."/>
            <person name="Yang H."/>
            <person name="Hasebe M."/>
            <person name="Li S."/>
            <person name="Pierce S.K."/>
            <person name="Wang J."/>
        </authorList>
    </citation>
    <scope>NUCLEOTIDE SEQUENCE [LARGE SCALE GENOMIC DNA]</scope>
    <source>
        <strain evidence="3">EC2010</strain>
        <tissue evidence="3">Whole organism of an adult</tissue>
    </source>
</reference>
<dbReference type="SUPFAM" id="SSF48452">
    <property type="entry name" value="TPR-like"/>
    <property type="match status" value="2"/>
</dbReference>
<dbReference type="PANTHER" id="PTHR47083">
    <property type="entry name" value="TESTIS-EXPRESSED PROTEIN 11"/>
    <property type="match status" value="1"/>
</dbReference>
<proteinExistence type="predicted"/>
<protein>
    <recommendedName>
        <fullName evidence="2">Protein ZIP4 homolog</fullName>
    </recommendedName>
</protein>
<dbReference type="Pfam" id="PF08631">
    <property type="entry name" value="SPO22"/>
    <property type="match status" value="1"/>
</dbReference>
<dbReference type="InterPro" id="IPR013940">
    <property type="entry name" value="Spo22/ZIP4/TEX11"/>
</dbReference>
<keyword evidence="1" id="KW-0469">Meiosis</keyword>
<gene>
    <name evidence="3" type="ORF">EGW08_001520</name>
</gene>
<name>A0A433UAB3_ELYCH</name>
<sequence>MDVLCPKLPYQQLLDVLQELCQVDSELQENWTHLIESALTLAESLTQTLCVDVESRHNLEKLAVQLWNKTVILKTKENIKKQLYGQLRHISFQVIAFLNESGGDPASLKKQVMMGLKTARAWIDVKEFLCAEHILHSVQEIIQRLQRSYVQIKNSAETPGDEDKLLSNTAKDLFYVLCLKAEVKFLQGQNAEAITAVKKAEEIMSSFPDEAFNLSMLCYNFGVDCYQSKDYSTGVSWLRESCSINKDIVESSPKIQARTLRLLANCYIEAKCEDWRESALNAVTLANQKYPHVAGLYVRLQLLLEPRESDASVQHALEELIHHPNFDVDLCINALRLLKNSQRSETVFNMRQELLQRFERQENIGIVLVTLLDTFLQAPHMSMAHSFAEECITAHNTGRRLEDATLKQFHIFFWTKAAQHFEKKEYEKAATWYNYSLSLYPSMSASEPNLAKLQRNLANCYFNLGEHTKALAAIEVSERCDPRDAHTQFIIFKVSLEQGNFEKAMGSLKLLVECVENDLEAADINIICVAAQTALEQNRTELALLALECLVSYSNKVKQVLTGLMCLLRLLLKQMENNSTSVDKKQLMCHIRTAFNKILSARDQGKMPTAEVEEDATWFMRIAWNLALQCKDDPFCMKEFFNLCFQLLSLCPQTAANFHRHQNCLIMSCAACLQLAREPQYKPQLDLLEEVLQHIEEYRQAEKRAQNFLCST</sequence>
<dbReference type="Proteomes" id="UP000271974">
    <property type="component" value="Unassembled WGS sequence"/>
</dbReference>
<dbReference type="GO" id="GO:0000801">
    <property type="term" value="C:central element"/>
    <property type="evidence" value="ECO:0007669"/>
    <property type="project" value="TreeGrafter"/>
</dbReference>
<dbReference type="InterPro" id="IPR042861">
    <property type="entry name" value="TEX11"/>
</dbReference>
<dbReference type="GO" id="GO:0007131">
    <property type="term" value="P:reciprocal meiotic recombination"/>
    <property type="evidence" value="ECO:0007669"/>
    <property type="project" value="TreeGrafter"/>
</dbReference>
<evidence type="ECO:0000256" key="1">
    <source>
        <dbReference type="ARBA" id="ARBA00023254"/>
    </source>
</evidence>
<dbReference type="GO" id="GO:0007130">
    <property type="term" value="P:synaptonemal complex assembly"/>
    <property type="evidence" value="ECO:0007669"/>
    <property type="project" value="TreeGrafter"/>
</dbReference>
<keyword evidence="4" id="KW-1185">Reference proteome</keyword>
<evidence type="ECO:0000313" key="3">
    <source>
        <dbReference type="EMBL" id="RUS90716.1"/>
    </source>
</evidence>
<dbReference type="STRING" id="188477.A0A433UAB3"/>
<evidence type="ECO:0000313" key="4">
    <source>
        <dbReference type="Proteomes" id="UP000271974"/>
    </source>
</evidence>